<comment type="caution">
    <text evidence="2">The sequence shown here is derived from an EMBL/GenBank/DDBJ whole genome shotgun (WGS) entry which is preliminary data.</text>
</comment>
<name>A0AAD9NKB8_RIDPI</name>
<keyword evidence="3" id="KW-1185">Reference proteome</keyword>
<accession>A0AAD9NKB8</accession>
<feature type="compositionally biased region" description="Polar residues" evidence="1">
    <location>
        <begin position="102"/>
        <end position="158"/>
    </location>
</feature>
<sequence length="183" mass="19857">MPMTRYSHPKFLTVITVLCVVFIVNKLFHVISTGHDGATSATRPVSFHIAHNTDSQNDSGTAIGTSGADDAVIRILGWTKMIGRYLSWFPPRDAFARCNSTAPTAQHSTAQHSTAQHSTAQHSTAQHSTAQHSTAQHSTAQHSTAQHSTAQHSTAQHSSLEHKITTELMPVVSSDCLLLNELR</sequence>
<evidence type="ECO:0000256" key="1">
    <source>
        <dbReference type="SAM" id="MobiDB-lite"/>
    </source>
</evidence>
<dbReference type="AlphaFoldDB" id="A0AAD9NKB8"/>
<dbReference type="EMBL" id="JAODUO010000892">
    <property type="protein sequence ID" value="KAK2173215.1"/>
    <property type="molecule type" value="Genomic_DNA"/>
</dbReference>
<proteinExistence type="predicted"/>
<evidence type="ECO:0000313" key="3">
    <source>
        <dbReference type="Proteomes" id="UP001209878"/>
    </source>
</evidence>
<protein>
    <submittedName>
        <fullName evidence="2">Uncharacterized protein</fullName>
    </submittedName>
</protein>
<dbReference type="Proteomes" id="UP001209878">
    <property type="component" value="Unassembled WGS sequence"/>
</dbReference>
<organism evidence="2 3">
    <name type="scientific">Ridgeia piscesae</name>
    <name type="common">Tubeworm</name>
    <dbReference type="NCBI Taxonomy" id="27915"/>
    <lineage>
        <taxon>Eukaryota</taxon>
        <taxon>Metazoa</taxon>
        <taxon>Spiralia</taxon>
        <taxon>Lophotrochozoa</taxon>
        <taxon>Annelida</taxon>
        <taxon>Polychaeta</taxon>
        <taxon>Sedentaria</taxon>
        <taxon>Canalipalpata</taxon>
        <taxon>Sabellida</taxon>
        <taxon>Siboglinidae</taxon>
        <taxon>Ridgeia</taxon>
    </lineage>
</organism>
<evidence type="ECO:0000313" key="2">
    <source>
        <dbReference type="EMBL" id="KAK2173215.1"/>
    </source>
</evidence>
<feature type="region of interest" description="Disordered" evidence="1">
    <location>
        <begin position="102"/>
        <end position="160"/>
    </location>
</feature>
<gene>
    <name evidence="2" type="ORF">NP493_892g02004</name>
</gene>
<reference evidence="2" key="1">
    <citation type="journal article" date="2023" name="Mol. Biol. Evol.">
        <title>Third-Generation Sequencing Reveals the Adaptive Role of the Epigenome in Three Deep-Sea Polychaetes.</title>
        <authorList>
            <person name="Perez M."/>
            <person name="Aroh O."/>
            <person name="Sun Y."/>
            <person name="Lan Y."/>
            <person name="Juniper S.K."/>
            <person name="Young C.R."/>
            <person name="Angers B."/>
            <person name="Qian P.Y."/>
        </authorList>
    </citation>
    <scope>NUCLEOTIDE SEQUENCE</scope>
    <source>
        <strain evidence="2">R07B-5</strain>
    </source>
</reference>